<comment type="caution">
    <text evidence="1">The sequence shown here is derived from an EMBL/GenBank/DDBJ whole genome shotgun (WGS) entry which is preliminary data.</text>
</comment>
<proteinExistence type="predicted"/>
<protein>
    <submittedName>
        <fullName evidence="1">Uncharacterized protein</fullName>
    </submittedName>
</protein>
<gene>
    <name evidence="1" type="ORF">E2C01_092642</name>
</gene>
<evidence type="ECO:0000313" key="1">
    <source>
        <dbReference type="EMBL" id="MPC97331.1"/>
    </source>
</evidence>
<sequence>MNWRNTLENPTSHLWPWKIVVVREQSVSEYGPARK</sequence>
<dbReference type="AlphaFoldDB" id="A0A5B7JGY7"/>
<keyword evidence="2" id="KW-1185">Reference proteome</keyword>
<accession>A0A5B7JGY7</accession>
<dbReference type="Proteomes" id="UP000324222">
    <property type="component" value="Unassembled WGS sequence"/>
</dbReference>
<reference evidence="1 2" key="1">
    <citation type="submission" date="2019-05" db="EMBL/GenBank/DDBJ databases">
        <title>Another draft genome of Portunus trituberculatus and its Hox gene families provides insights of decapod evolution.</title>
        <authorList>
            <person name="Jeong J.-H."/>
            <person name="Song I."/>
            <person name="Kim S."/>
            <person name="Choi T."/>
            <person name="Kim D."/>
            <person name="Ryu S."/>
            <person name="Kim W."/>
        </authorList>
    </citation>
    <scope>NUCLEOTIDE SEQUENCE [LARGE SCALE GENOMIC DNA]</scope>
    <source>
        <tissue evidence="1">Muscle</tissue>
    </source>
</reference>
<dbReference type="EMBL" id="VSRR010109475">
    <property type="protein sequence ID" value="MPC97331.1"/>
    <property type="molecule type" value="Genomic_DNA"/>
</dbReference>
<evidence type="ECO:0000313" key="2">
    <source>
        <dbReference type="Proteomes" id="UP000324222"/>
    </source>
</evidence>
<organism evidence="1 2">
    <name type="scientific">Portunus trituberculatus</name>
    <name type="common">Swimming crab</name>
    <name type="synonym">Neptunus trituberculatus</name>
    <dbReference type="NCBI Taxonomy" id="210409"/>
    <lineage>
        <taxon>Eukaryota</taxon>
        <taxon>Metazoa</taxon>
        <taxon>Ecdysozoa</taxon>
        <taxon>Arthropoda</taxon>
        <taxon>Crustacea</taxon>
        <taxon>Multicrustacea</taxon>
        <taxon>Malacostraca</taxon>
        <taxon>Eumalacostraca</taxon>
        <taxon>Eucarida</taxon>
        <taxon>Decapoda</taxon>
        <taxon>Pleocyemata</taxon>
        <taxon>Brachyura</taxon>
        <taxon>Eubrachyura</taxon>
        <taxon>Portunoidea</taxon>
        <taxon>Portunidae</taxon>
        <taxon>Portuninae</taxon>
        <taxon>Portunus</taxon>
    </lineage>
</organism>
<name>A0A5B7JGY7_PORTR</name>